<evidence type="ECO:0000256" key="1">
    <source>
        <dbReference type="ARBA" id="ARBA00001946"/>
    </source>
</evidence>
<evidence type="ECO:0000256" key="4">
    <source>
        <dbReference type="ARBA" id="ARBA00022723"/>
    </source>
</evidence>
<dbReference type="InterPro" id="IPR000092">
    <property type="entry name" value="Polyprenyl_synt"/>
</dbReference>
<evidence type="ECO:0008006" key="7">
    <source>
        <dbReference type="Google" id="ProtNLM"/>
    </source>
</evidence>
<name>X0XWW4_9ZZZZ</name>
<comment type="caution">
    <text evidence="6">The sequence shown here is derived from an EMBL/GenBank/DDBJ whole genome shotgun (WGS) entry which is preliminary data.</text>
</comment>
<comment type="cofactor">
    <cofactor evidence="1">
        <name>Mg(2+)</name>
        <dbReference type="ChEBI" id="CHEBI:18420"/>
    </cofactor>
</comment>
<reference evidence="6" key="1">
    <citation type="journal article" date="2014" name="Front. Microbiol.">
        <title>High frequency of phylogenetically diverse reductive dehalogenase-homologous genes in deep subseafloor sedimentary metagenomes.</title>
        <authorList>
            <person name="Kawai M."/>
            <person name="Futagami T."/>
            <person name="Toyoda A."/>
            <person name="Takaki Y."/>
            <person name="Nishi S."/>
            <person name="Hori S."/>
            <person name="Arai W."/>
            <person name="Tsubouchi T."/>
            <person name="Morono Y."/>
            <person name="Uchiyama I."/>
            <person name="Ito T."/>
            <person name="Fujiyama A."/>
            <person name="Inagaki F."/>
            <person name="Takami H."/>
        </authorList>
    </citation>
    <scope>NUCLEOTIDE SEQUENCE</scope>
    <source>
        <strain evidence="6">Expedition CK06-06</strain>
    </source>
</reference>
<sequence>MELDEICRPIREYLDEAEERLKSERNVDSPGLSDLLYYSLRGGGKRIRPILILLSGMLYKGSKDRLISMALAVELTHLATLVHDDTIDNSSVRWGRPTINTLWGVEQAVLLGDYLFAHAGELAASTDNIRVIKLLSKTLMIITGGEVAQARSAFNLEQTREHYFHRISSKTASL</sequence>
<dbReference type="InterPro" id="IPR008949">
    <property type="entry name" value="Isoprenoid_synthase_dom_sf"/>
</dbReference>
<evidence type="ECO:0000256" key="2">
    <source>
        <dbReference type="ARBA" id="ARBA00006706"/>
    </source>
</evidence>
<evidence type="ECO:0000256" key="3">
    <source>
        <dbReference type="ARBA" id="ARBA00022679"/>
    </source>
</evidence>
<dbReference type="Gene3D" id="1.10.600.10">
    <property type="entry name" value="Farnesyl Diphosphate Synthase"/>
    <property type="match status" value="1"/>
</dbReference>
<dbReference type="GO" id="GO:0046872">
    <property type="term" value="F:metal ion binding"/>
    <property type="evidence" value="ECO:0007669"/>
    <property type="project" value="UniProtKB-KW"/>
</dbReference>
<dbReference type="AlphaFoldDB" id="X0XWW4"/>
<evidence type="ECO:0000313" key="6">
    <source>
        <dbReference type="EMBL" id="GAG39707.1"/>
    </source>
</evidence>
<dbReference type="PANTHER" id="PTHR12001">
    <property type="entry name" value="GERANYLGERANYL PYROPHOSPHATE SYNTHASE"/>
    <property type="match status" value="1"/>
</dbReference>
<organism evidence="6">
    <name type="scientific">marine sediment metagenome</name>
    <dbReference type="NCBI Taxonomy" id="412755"/>
    <lineage>
        <taxon>unclassified sequences</taxon>
        <taxon>metagenomes</taxon>
        <taxon>ecological metagenomes</taxon>
    </lineage>
</organism>
<proteinExistence type="inferred from homology"/>
<gene>
    <name evidence="6" type="ORF">S01H1_65778</name>
</gene>
<accession>X0XWW4</accession>
<keyword evidence="3" id="KW-0808">Transferase</keyword>
<evidence type="ECO:0000256" key="5">
    <source>
        <dbReference type="ARBA" id="ARBA00022842"/>
    </source>
</evidence>
<dbReference type="SUPFAM" id="SSF48576">
    <property type="entry name" value="Terpenoid synthases"/>
    <property type="match status" value="1"/>
</dbReference>
<dbReference type="EMBL" id="BARS01043448">
    <property type="protein sequence ID" value="GAG39707.1"/>
    <property type="molecule type" value="Genomic_DNA"/>
</dbReference>
<protein>
    <recommendedName>
        <fullName evidence="7">Polyprenyl synthetase family protein</fullName>
    </recommendedName>
</protein>
<dbReference type="Pfam" id="PF00348">
    <property type="entry name" value="polyprenyl_synt"/>
    <property type="match status" value="1"/>
</dbReference>
<feature type="non-terminal residue" evidence="6">
    <location>
        <position position="174"/>
    </location>
</feature>
<keyword evidence="4" id="KW-0479">Metal-binding</keyword>
<keyword evidence="5" id="KW-0460">Magnesium</keyword>
<comment type="similarity">
    <text evidence="2">Belongs to the FPP/GGPP synthase family.</text>
</comment>
<dbReference type="GO" id="GO:0008299">
    <property type="term" value="P:isoprenoid biosynthetic process"/>
    <property type="evidence" value="ECO:0007669"/>
    <property type="project" value="InterPro"/>
</dbReference>
<dbReference type="PANTHER" id="PTHR12001:SF69">
    <property type="entry name" value="ALL TRANS-POLYPRENYL-DIPHOSPHATE SYNTHASE PDSS1"/>
    <property type="match status" value="1"/>
</dbReference>
<dbReference type="GO" id="GO:0004659">
    <property type="term" value="F:prenyltransferase activity"/>
    <property type="evidence" value="ECO:0007669"/>
    <property type="project" value="InterPro"/>
</dbReference>